<evidence type="ECO:0000313" key="2">
    <source>
        <dbReference type="EMBL" id="UTG69513.1"/>
    </source>
</evidence>
<name>A0A9X9N0Z0_NEISU</name>
<gene>
    <name evidence="2" type="ORF">KCG54_10080</name>
</gene>
<evidence type="ECO:0000256" key="1">
    <source>
        <dbReference type="SAM" id="MobiDB-lite"/>
    </source>
</evidence>
<organism evidence="2 3">
    <name type="scientific">Neisseria subflava</name>
    <dbReference type="NCBI Taxonomy" id="28449"/>
    <lineage>
        <taxon>Bacteria</taxon>
        <taxon>Pseudomonadati</taxon>
        <taxon>Pseudomonadota</taxon>
        <taxon>Betaproteobacteria</taxon>
        <taxon>Neisseriales</taxon>
        <taxon>Neisseriaceae</taxon>
        <taxon>Neisseria</taxon>
    </lineage>
</organism>
<proteinExistence type="predicted"/>
<dbReference type="AlphaFoldDB" id="A0A9X9N0Z0"/>
<dbReference type="Proteomes" id="UP001057296">
    <property type="component" value="Chromosome"/>
</dbReference>
<evidence type="ECO:0008006" key="4">
    <source>
        <dbReference type="Google" id="ProtNLM"/>
    </source>
</evidence>
<evidence type="ECO:0000313" key="3">
    <source>
        <dbReference type="Proteomes" id="UP001057296"/>
    </source>
</evidence>
<dbReference type="RefSeq" id="WP_254324091.1">
    <property type="nucleotide sequence ID" value="NZ_CP073115.1"/>
</dbReference>
<sequence length="246" mass="28764">MRIKQIALSCCFLFGIACTQSEHDGQKNQAQERRTDTVLENRQQKPDTKPLIPINKVTKSENILSDFAQDRILDLLNATDSEWIECKDEKGKRVKNFLYPTARMSIQFRSISDGYIHELEYWKDTYKEIQQLIKSKNMNIQDLKSEYLVLNAYSLNSKSKNPISMKKVGAVYVSSDNKFFEIKLLDGSSAHIEVFKNIPNYLFESPNPEYELGNAPDYSPYYFRFWFDGDKEKQTCRLKYNNDVID</sequence>
<accession>A0A9X9N0Z0</accession>
<protein>
    <recommendedName>
        <fullName evidence="4">Lipoprotein</fullName>
    </recommendedName>
</protein>
<feature type="region of interest" description="Disordered" evidence="1">
    <location>
        <begin position="24"/>
        <end position="45"/>
    </location>
</feature>
<reference evidence="2" key="1">
    <citation type="submission" date="2021-04" db="EMBL/GenBank/DDBJ databases">
        <title>Characterizing Neisseria spp. as novel respiratory pathobionts in bronchiectasis.</title>
        <authorList>
            <person name="Li L."/>
            <person name="Mac Aogain M."/>
            <person name="Xu T."/>
            <person name="Jaggi T.K."/>
            <person name="Chan L.Y."/>
            <person name="Keir H.R."/>
            <person name="Dicker A.J."/>
            <person name="Qu J."/>
            <person name="Liu Y."/>
            <person name="Chen H.S."/>
            <person name="Koh M.S."/>
            <person name="Ong T.H."/>
            <person name="Lim A.Y.H."/>
            <person name="Abisheganaden J."/>
            <person name="Low T.B."/>
            <person name="Oliver B.G."/>
            <person name="Tan N.S."/>
            <person name="Fang M."/>
            <person name="Chalmers J.D."/>
            <person name="Chotirmall S.H."/>
        </authorList>
    </citation>
    <scope>NUCLEOTIDE SEQUENCE</scope>
    <source>
        <strain evidence="2">TT0077</strain>
    </source>
</reference>
<dbReference type="EMBL" id="CP073115">
    <property type="protein sequence ID" value="UTG69513.1"/>
    <property type="molecule type" value="Genomic_DNA"/>
</dbReference>
<dbReference type="PROSITE" id="PS51257">
    <property type="entry name" value="PROKAR_LIPOPROTEIN"/>
    <property type="match status" value="1"/>
</dbReference>